<evidence type="ECO:0000313" key="1">
    <source>
        <dbReference type="EMBL" id="MPC67698.1"/>
    </source>
</evidence>
<dbReference type="EMBL" id="VSRR010026616">
    <property type="protein sequence ID" value="MPC67698.1"/>
    <property type="molecule type" value="Genomic_DNA"/>
</dbReference>
<dbReference type="Proteomes" id="UP000324222">
    <property type="component" value="Unassembled WGS sequence"/>
</dbReference>
<accession>A0A5B7HFL8</accession>
<evidence type="ECO:0000313" key="2">
    <source>
        <dbReference type="Proteomes" id="UP000324222"/>
    </source>
</evidence>
<keyword evidence="2" id="KW-1185">Reference proteome</keyword>
<sequence>MMMKVKVRVMKEADADIQVHDVVTVVSNAMEDVKDDGDVVALEGQCMVSVMAVARVEMVSDMNVVVDEADGDGGGSWWKMTATGTTD</sequence>
<name>A0A5B7HFL8_PORTR</name>
<protein>
    <submittedName>
        <fullName evidence="1">Uncharacterized protein</fullName>
    </submittedName>
</protein>
<reference evidence="1 2" key="1">
    <citation type="submission" date="2019-05" db="EMBL/GenBank/DDBJ databases">
        <title>Another draft genome of Portunus trituberculatus and its Hox gene families provides insights of decapod evolution.</title>
        <authorList>
            <person name="Jeong J.-H."/>
            <person name="Song I."/>
            <person name="Kim S."/>
            <person name="Choi T."/>
            <person name="Kim D."/>
            <person name="Ryu S."/>
            <person name="Kim W."/>
        </authorList>
    </citation>
    <scope>NUCLEOTIDE SEQUENCE [LARGE SCALE GENOMIC DNA]</scope>
    <source>
        <tissue evidence="1">Muscle</tissue>
    </source>
</reference>
<comment type="caution">
    <text evidence="1">The sequence shown here is derived from an EMBL/GenBank/DDBJ whole genome shotgun (WGS) entry which is preliminary data.</text>
</comment>
<dbReference type="AlphaFoldDB" id="A0A5B7HFL8"/>
<gene>
    <name evidence="1" type="ORF">E2C01_061878</name>
</gene>
<proteinExistence type="predicted"/>
<organism evidence="1 2">
    <name type="scientific">Portunus trituberculatus</name>
    <name type="common">Swimming crab</name>
    <name type="synonym">Neptunus trituberculatus</name>
    <dbReference type="NCBI Taxonomy" id="210409"/>
    <lineage>
        <taxon>Eukaryota</taxon>
        <taxon>Metazoa</taxon>
        <taxon>Ecdysozoa</taxon>
        <taxon>Arthropoda</taxon>
        <taxon>Crustacea</taxon>
        <taxon>Multicrustacea</taxon>
        <taxon>Malacostraca</taxon>
        <taxon>Eumalacostraca</taxon>
        <taxon>Eucarida</taxon>
        <taxon>Decapoda</taxon>
        <taxon>Pleocyemata</taxon>
        <taxon>Brachyura</taxon>
        <taxon>Eubrachyura</taxon>
        <taxon>Portunoidea</taxon>
        <taxon>Portunidae</taxon>
        <taxon>Portuninae</taxon>
        <taxon>Portunus</taxon>
    </lineage>
</organism>